<feature type="transmembrane region" description="Helical" evidence="1">
    <location>
        <begin position="6"/>
        <end position="24"/>
    </location>
</feature>
<dbReference type="Proteomes" id="UP000244090">
    <property type="component" value="Unassembled WGS sequence"/>
</dbReference>
<dbReference type="EMBL" id="QBKT01000001">
    <property type="protein sequence ID" value="PTX64103.1"/>
    <property type="molecule type" value="Genomic_DNA"/>
</dbReference>
<keyword evidence="1" id="KW-0472">Membrane</keyword>
<dbReference type="PANTHER" id="PTHR34543:SF1">
    <property type="entry name" value="PROTEIN ABA DEFICIENT 4, CHLOROPLASTIC"/>
    <property type="match status" value="1"/>
</dbReference>
<sequence length="142" mass="15937">MTPAEVFKIVGALALPMWVLLVFLPKWNVTRFLIDYKIIPIVLSVIYAIYITKALIAGGMMDFGSLESVMQLFTVENAVVAGWIHYLAFDLLVGMWIVNQNRSLQIHPAIIAPCLLGTFMFGPVGFLIFMMIRSVKLKKTNS</sequence>
<dbReference type="RefSeq" id="WP_108113446.1">
    <property type="nucleotide sequence ID" value="NZ_QBKT01000001.1"/>
</dbReference>
<reference evidence="2 3" key="1">
    <citation type="submission" date="2018-04" db="EMBL/GenBank/DDBJ databases">
        <title>Genomic Encyclopedia of Archaeal and Bacterial Type Strains, Phase II (KMG-II): from individual species to whole genera.</title>
        <authorList>
            <person name="Goeker M."/>
        </authorList>
    </citation>
    <scope>NUCLEOTIDE SEQUENCE [LARGE SCALE GENOMIC DNA]</scope>
    <source>
        <strain evidence="2 3">DSM 25731</strain>
    </source>
</reference>
<feature type="transmembrane region" description="Helical" evidence="1">
    <location>
        <begin position="110"/>
        <end position="132"/>
    </location>
</feature>
<keyword evidence="1" id="KW-0812">Transmembrane</keyword>
<evidence type="ECO:0000256" key="1">
    <source>
        <dbReference type="SAM" id="Phobius"/>
    </source>
</evidence>
<proteinExistence type="predicted"/>
<dbReference type="PANTHER" id="PTHR34543">
    <property type="entry name" value="PROTEIN ABA DEFICIENT 4, CHLOROPLASTIC"/>
    <property type="match status" value="1"/>
</dbReference>
<dbReference type="InterPro" id="IPR025461">
    <property type="entry name" value="ABA4-like"/>
</dbReference>
<evidence type="ECO:0000313" key="2">
    <source>
        <dbReference type="EMBL" id="PTX64103.1"/>
    </source>
</evidence>
<protein>
    <submittedName>
        <fullName evidence="2">Uncharacterized protein DUF4281</fullName>
    </submittedName>
</protein>
<organism evidence="2 3">
    <name type="scientific">Kordia periserrulae</name>
    <dbReference type="NCBI Taxonomy" id="701523"/>
    <lineage>
        <taxon>Bacteria</taxon>
        <taxon>Pseudomonadati</taxon>
        <taxon>Bacteroidota</taxon>
        <taxon>Flavobacteriia</taxon>
        <taxon>Flavobacteriales</taxon>
        <taxon>Flavobacteriaceae</taxon>
        <taxon>Kordia</taxon>
    </lineage>
</organism>
<keyword evidence="3" id="KW-1185">Reference proteome</keyword>
<keyword evidence="1" id="KW-1133">Transmembrane helix</keyword>
<dbReference type="OrthoDB" id="345237at2"/>
<name>A0A2T6C731_9FLAO</name>
<dbReference type="Pfam" id="PF14108">
    <property type="entry name" value="ABA4-like"/>
    <property type="match status" value="1"/>
</dbReference>
<accession>A0A2T6C731</accession>
<gene>
    <name evidence="2" type="ORF">C8N46_101713</name>
</gene>
<evidence type="ECO:0000313" key="3">
    <source>
        <dbReference type="Proteomes" id="UP000244090"/>
    </source>
</evidence>
<comment type="caution">
    <text evidence="2">The sequence shown here is derived from an EMBL/GenBank/DDBJ whole genome shotgun (WGS) entry which is preliminary data.</text>
</comment>
<dbReference type="AlphaFoldDB" id="A0A2T6C731"/>
<feature type="transmembrane region" description="Helical" evidence="1">
    <location>
        <begin position="36"/>
        <end position="58"/>
    </location>
</feature>
<feature type="transmembrane region" description="Helical" evidence="1">
    <location>
        <begin position="78"/>
        <end position="98"/>
    </location>
</feature>